<feature type="binding site" evidence="8">
    <location>
        <position position="305"/>
    </location>
    <ligand>
        <name>GTP</name>
        <dbReference type="ChEBI" id="CHEBI:37565"/>
    </ligand>
</feature>
<comment type="caution">
    <text evidence="11">The sequence shown here is derived from an EMBL/GenBank/DDBJ whole genome shotgun (WGS) entry which is preliminary data.</text>
</comment>
<dbReference type="Gene3D" id="1.10.300.10">
    <property type="entry name" value="Adenylosuccinate Synthetase, subunit A, domain 2"/>
    <property type="match status" value="1"/>
</dbReference>
<evidence type="ECO:0000256" key="7">
    <source>
        <dbReference type="ARBA" id="ARBA00023134"/>
    </source>
</evidence>
<dbReference type="GO" id="GO:0005525">
    <property type="term" value="F:GTP binding"/>
    <property type="evidence" value="ECO:0007669"/>
    <property type="project" value="UniProtKB-UniRule"/>
</dbReference>
<dbReference type="EC" id="6.3.4.4" evidence="8 10"/>
<dbReference type="Pfam" id="PF00709">
    <property type="entry name" value="Adenylsucc_synt"/>
    <property type="match status" value="1"/>
</dbReference>
<dbReference type="SMART" id="SM00788">
    <property type="entry name" value="Adenylsucc_synt"/>
    <property type="match status" value="1"/>
</dbReference>
<dbReference type="PANTHER" id="PTHR11846:SF0">
    <property type="entry name" value="ADENYLOSUCCINATE SYNTHETASE"/>
    <property type="match status" value="1"/>
</dbReference>
<evidence type="ECO:0000256" key="8">
    <source>
        <dbReference type="HAMAP-Rule" id="MF_03125"/>
    </source>
</evidence>
<organism evidence="11">
    <name type="scientific">Menopon gallinae</name>
    <name type="common">poultry shaft louse</name>
    <dbReference type="NCBI Taxonomy" id="328185"/>
    <lineage>
        <taxon>Eukaryota</taxon>
        <taxon>Metazoa</taxon>
        <taxon>Ecdysozoa</taxon>
        <taxon>Arthropoda</taxon>
        <taxon>Hexapoda</taxon>
        <taxon>Insecta</taxon>
        <taxon>Pterygota</taxon>
        <taxon>Neoptera</taxon>
        <taxon>Paraneoptera</taxon>
        <taxon>Psocodea</taxon>
        <taxon>Troctomorpha</taxon>
        <taxon>Phthiraptera</taxon>
        <taxon>Amblycera</taxon>
        <taxon>Menoponidae</taxon>
        <taxon>Menopon</taxon>
    </lineage>
</organism>
<feature type="binding site" evidence="8">
    <location>
        <begin position="12"/>
        <end position="18"/>
    </location>
    <ligand>
        <name>GTP</name>
        <dbReference type="ChEBI" id="CHEBI:37565"/>
    </ligand>
</feature>
<proteinExistence type="inferred from homology"/>
<evidence type="ECO:0000256" key="6">
    <source>
        <dbReference type="ARBA" id="ARBA00022842"/>
    </source>
</evidence>
<dbReference type="InterPro" id="IPR042109">
    <property type="entry name" value="Adenylosuccinate_synth_dom1"/>
</dbReference>
<evidence type="ECO:0000256" key="1">
    <source>
        <dbReference type="ARBA" id="ARBA00011738"/>
    </source>
</evidence>
<feature type="binding site" evidence="8">
    <location>
        <begin position="13"/>
        <end position="16"/>
    </location>
    <ligand>
        <name>IMP</name>
        <dbReference type="ChEBI" id="CHEBI:58053"/>
    </ligand>
</feature>
<evidence type="ECO:0000313" key="11">
    <source>
        <dbReference type="EMBL" id="KAL0263808.1"/>
    </source>
</evidence>
<feature type="binding site" evidence="8">
    <location>
        <position position="303"/>
    </location>
    <ligand>
        <name>IMP</name>
        <dbReference type="ChEBI" id="CHEBI:58053"/>
    </ligand>
</feature>
<evidence type="ECO:0000256" key="2">
    <source>
        <dbReference type="ARBA" id="ARBA00022598"/>
    </source>
</evidence>
<dbReference type="FunFam" id="3.90.170.10:FF:000001">
    <property type="entry name" value="Adenylosuccinate synthetase"/>
    <property type="match status" value="1"/>
</dbReference>
<feature type="binding site" evidence="8">
    <location>
        <begin position="38"/>
        <end position="41"/>
    </location>
    <ligand>
        <name>IMP</name>
        <dbReference type="ChEBI" id="CHEBI:58053"/>
    </ligand>
</feature>
<comment type="subcellular location">
    <subcellularLocation>
        <location evidence="8">Cytoplasm</location>
    </subcellularLocation>
</comment>
<dbReference type="Gene3D" id="3.40.440.10">
    <property type="entry name" value="Adenylosuccinate Synthetase, subunit A, domain 1"/>
    <property type="match status" value="1"/>
</dbReference>
<dbReference type="PROSITE" id="PS01266">
    <property type="entry name" value="ADENYLOSUCCIN_SYN_1"/>
    <property type="match status" value="1"/>
</dbReference>
<keyword evidence="5 8" id="KW-0658">Purine biosynthesis</keyword>
<dbReference type="InterPro" id="IPR018220">
    <property type="entry name" value="Adenylosuccin_syn_GTP-bd"/>
</dbReference>
<dbReference type="AlphaFoldDB" id="A0AAW2H5X0"/>
<feature type="active site" evidence="9">
    <location>
        <position position="140"/>
    </location>
</feature>
<dbReference type="CDD" id="cd03108">
    <property type="entry name" value="AdSS"/>
    <property type="match status" value="1"/>
</dbReference>
<feature type="binding site" evidence="8">
    <location>
        <position position="224"/>
    </location>
    <ligand>
        <name>IMP</name>
        <dbReference type="ChEBI" id="CHEBI:58053"/>
    </ligand>
</feature>
<evidence type="ECO:0000256" key="9">
    <source>
        <dbReference type="PROSITE-ProRule" id="PRU10134"/>
    </source>
</evidence>
<dbReference type="Gene3D" id="3.90.170.10">
    <property type="entry name" value="Adenylosuccinate Synthetase, subunit A, domain 3"/>
    <property type="match status" value="1"/>
</dbReference>
<feature type="active site" description="Proton donor" evidence="8">
    <location>
        <position position="41"/>
    </location>
</feature>
<keyword evidence="2 8" id="KW-0436">Ligase</keyword>
<dbReference type="InterPro" id="IPR001114">
    <property type="entry name" value="Adenylosuccinate_synthetase"/>
</dbReference>
<comment type="similarity">
    <text evidence="8 10">Belongs to the adenylosuccinate synthetase family.</text>
</comment>
<dbReference type="FunFam" id="1.10.300.10:FF:000001">
    <property type="entry name" value="Adenylosuccinate synthetase"/>
    <property type="match status" value="1"/>
</dbReference>
<keyword evidence="7 8" id="KW-0342">GTP-binding</keyword>
<dbReference type="PROSITE" id="PS00513">
    <property type="entry name" value="ADENYLOSUCCIN_SYN_2"/>
    <property type="match status" value="1"/>
</dbReference>
<feature type="binding site" evidence="8">
    <location>
        <position position="40"/>
    </location>
    <ligand>
        <name>Mg(2+)</name>
        <dbReference type="ChEBI" id="CHEBI:18420"/>
    </ligand>
</feature>
<dbReference type="EMBL" id="JARGDH010000093">
    <property type="protein sequence ID" value="KAL0263808.1"/>
    <property type="molecule type" value="Genomic_DNA"/>
</dbReference>
<dbReference type="InterPro" id="IPR042111">
    <property type="entry name" value="Adenylosuccinate_synth_dom3"/>
</dbReference>
<dbReference type="InterPro" id="IPR033128">
    <property type="entry name" value="Adenylosuccin_syn_Lys_AS"/>
</dbReference>
<evidence type="ECO:0000256" key="10">
    <source>
        <dbReference type="RuleBase" id="RU000520"/>
    </source>
</evidence>
<evidence type="ECO:0000256" key="3">
    <source>
        <dbReference type="ARBA" id="ARBA00022723"/>
    </source>
</evidence>
<feature type="binding site" evidence="8">
    <location>
        <position position="129"/>
    </location>
    <ligand>
        <name>IMP</name>
        <dbReference type="ChEBI" id="CHEBI:58053"/>
    </ligand>
</feature>
<reference evidence="11" key="1">
    <citation type="journal article" date="2024" name="Gigascience">
        <title>Chromosome-level genome of the poultry shaft louse Menopon gallinae provides insight into the host-switching and adaptive evolution of parasitic lice.</title>
        <authorList>
            <person name="Xu Y."/>
            <person name="Ma L."/>
            <person name="Liu S."/>
            <person name="Liang Y."/>
            <person name="Liu Q."/>
            <person name="He Z."/>
            <person name="Tian L."/>
            <person name="Duan Y."/>
            <person name="Cai W."/>
            <person name="Li H."/>
            <person name="Song F."/>
        </authorList>
    </citation>
    <scope>NUCLEOTIDE SEQUENCE</scope>
    <source>
        <strain evidence="11">Cailab_2023a</strain>
    </source>
</reference>
<comment type="function">
    <text evidence="10">Plays an important role in the de novo pathway of purine nucleotide biosynthesis.</text>
</comment>
<evidence type="ECO:0000256" key="4">
    <source>
        <dbReference type="ARBA" id="ARBA00022741"/>
    </source>
</evidence>
<feature type="binding site" evidence="8">
    <location>
        <position position="239"/>
    </location>
    <ligand>
        <name>IMP</name>
        <dbReference type="ChEBI" id="CHEBI:58053"/>
    </ligand>
</feature>
<feature type="active site" description="Proton acceptor" evidence="8">
    <location>
        <position position="13"/>
    </location>
</feature>
<keyword evidence="4 8" id="KW-0547">Nucleotide-binding</keyword>
<keyword evidence="8" id="KW-0963">Cytoplasm</keyword>
<keyword evidence="6 8" id="KW-0460">Magnesium</keyword>
<name>A0AAW2H5X0_9NEOP</name>
<dbReference type="HAMAP" id="MF_00011">
    <property type="entry name" value="Adenylosucc_synth"/>
    <property type="match status" value="1"/>
</dbReference>
<dbReference type="NCBIfam" id="NF002223">
    <property type="entry name" value="PRK01117.1"/>
    <property type="match status" value="1"/>
</dbReference>
<dbReference type="PANTHER" id="PTHR11846">
    <property type="entry name" value="ADENYLOSUCCINATE SYNTHETASE"/>
    <property type="match status" value="1"/>
</dbReference>
<comment type="caution">
    <text evidence="8">Lacks conserved residue(s) required for the propagation of feature annotation.</text>
</comment>
<feature type="binding site" evidence="8">
    <location>
        <begin position="40"/>
        <end position="42"/>
    </location>
    <ligand>
        <name>GTP</name>
        <dbReference type="ChEBI" id="CHEBI:37565"/>
    </ligand>
</feature>
<dbReference type="GO" id="GO:0044208">
    <property type="term" value="P:'de novo' AMP biosynthetic process"/>
    <property type="evidence" value="ECO:0007669"/>
    <property type="project" value="UniProtKB-UniRule"/>
</dbReference>
<dbReference type="GO" id="GO:0005737">
    <property type="term" value="C:cytoplasm"/>
    <property type="evidence" value="ECO:0007669"/>
    <property type="project" value="UniProtKB-SubCell"/>
</dbReference>
<feature type="binding site" evidence="8">
    <location>
        <begin position="331"/>
        <end position="333"/>
    </location>
    <ligand>
        <name>GTP</name>
        <dbReference type="ChEBI" id="CHEBI:37565"/>
    </ligand>
</feature>
<dbReference type="SUPFAM" id="SSF52540">
    <property type="entry name" value="P-loop containing nucleoside triphosphate hydrolases"/>
    <property type="match status" value="1"/>
</dbReference>
<feature type="binding site" evidence="8">
    <location>
        <begin position="299"/>
        <end position="305"/>
    </location>
    <ligand>
        <name>substrate</name>
    </ligand>
</feature>
<dbReference type="GO" id="GO:0046040">
    <property type="term" value="P:IMP metabolic process"/>
    <property type="evidence" value="ECO:0007669"/>
    <property type="project" value="TreeGrafter"/>
</dbReference>
<gene>
    <name evidence="11" type="ORF">PYX00_011107</name>
</gene>
<dbReference type="NCBIfam" id="TIGR00184">
    <property type="entry name" value="purA"/>
    <property type="match status" value="1"/>
</dbReference>
<dbReference type="InterPro" id="IPR042110">
    <property type="entry name" value="Adenylosuccinate_synth_dom2"/>
</dbReference>
<evidence type="ECO:0000256" key="5">
    <source>
        <dbReference type="ARBA" id="ARBA00022755"/>
    </source>
</evidence>
<feature type="binding site" evidence="8">
    <location>
        <position position="13"/>
    </location>
    <ligand>
        <name>Mg(2+)</name>
        <dbReference type="ChEBI" id="CHEBI:18420"/>
    </ligand>
</feature>
<comment type="function">
    <text evidence="8">Plays an important role in the de novo pathway and in the salvage pathway of purine nucleotide biosynthesis. Catalyzes the first commited step in the biosynthesis of AMP from IMP.</text>
</comment>
<protein>
    <recommendedName>
        <fullName evidence="8 10">Adenylosuccinate synthetase</fullName>
        <shortName evidence="8">AMPSase</shortName>
        <shortName evidence="8">AdSS</shortName>
        <ecNumber evidence="8 10">6.3.4.4</ecNumber>
    </recommendedName>
    <alternativeName>
        <fullName evidence="8">IMP--aspartate ligase</fullName>
    </alternativeName>
</protein>
<comment type="cofactor">
    <cofactor evidence="8">
        <name>Mg(2+)</name>
        <dbReference type="ChEBI" id="CHEBI:18420"/>
    </cofactor>
    <text evidence="8">Binds 1 Mg(2+) ion per subunit.</text>
</comment>
<dbReference type="InterPro" id="IPR027417">
    <property type="entry name" value="P-loop_NTPase"/>
</dbReference>
<keyword evidence="3 8" id="KW-0479">Metal-binding</keyword>
<sequence length="428" mass="47717">MKTYAVLGLQFGDEGKGKVIDVIAKHCDYVVRFQGGNNAGHTLYVNNKKFVMHLLPSGVLHGNTCCVIGNGVVVDLNILLKEINNLEQENLNVANRLCISSGAHLIMPYHIMLDTLQEESLKEAKIGTTKRGIGPCYADKYTRLGIRVGDLLNPEYFANKLKINLELKNQLLTKVYNKEPLEFDKIYEEYLKFADIFKPMIKNTPTLLNNALLENKTILFEGAQATMLDIDFGTYPYVTSSNPTSGGISSGSGIAPININNVIGVSKAYVTRVGEGPLVTEDKGESGNHLQKIGNEFGATTGRPRRCGWLDLVALKYAVMLNNVKGLVITKLDVLTGLPVIKMCTGYKIDGKEYNYPPSEICTYNKIEPIYEEFPGWKEDLSSITNFINLPIECRNYLNRIVEYIKVPIKMISIGPSRKDNIFLEDIF</sequence>
<accession>A0AAW2H5X0</accession>
<dbReference type="GO" id="GO:0000287">
    <property type="term" value="F:magnesium ion binding"/>
    <property type="evidence" value="ECO:0007669"/>
    <property type="project" value="UniProtKB-UniRule"/>
</dbReference>
<dbReference type="GO" id="GO:0004019">
    <property type="term" value="F:adenylosuccinate synthase activity"/>
    <property type="evidence" value="ECO:0007669"/>
    <property type="project" value="UniProtKB-UniRule"/>
</dbReference>
<comment type="pathway">
    <text evidence="8 10">Purine metabolism; AMP biosynthesis via de novo pathway; AMP from IMP: step 1/2.</text>
</comment>
<comment type="subunit">
    <text evidence="1 8">Homodimer.</text>
</comment>
<feature type="binding site" evidence="8">
    <location>
        <position position="143"/>
    </location>
    <ligand>
        <name>IMP</name>
        <dbReference type="ChEBI" id="CHEBI:58053"/>
        <note>ligand shared between dimeric partners</note>
    </ligand>
</feature>
<comment type="catalytic activity">
    <reaction evidence="8 10">
        <text>IMP + L-aspartate + GTP = N(6)-(1,2-dicarboxyethyl)-AMP + GDP + phosphate + 2 H(+)</text>
        <dbReference type="Rhea" id="RHEA:15753"/>
        <dbReference type="ChEBI" id="CHEBI:15378"/>
        <dbReference type="ChEBI" id="CHEBI:29991"/>
        <dbReference type="ChEBI" id="CHEBI:37565"/>
        <dbReference type="ChEBI" id="CHEBI:43474"/>
        <dbReference type="ChEBI" id="CHEBI:57567"/>
        <dbReference type="ChEBI" id="CHEBI:58053"/>
        <dbReference type="ChEBI" id="CHEBI:58189"/>
        <dbReference type="EC" id="6.3.4.4"/>
    </reaction>
</comment>